<sequence length="127" mass="14615">MVTSITPPRPNKTVSSIGNGGNSSSFQEALIKSQDSFRIEASGELDNETINMMKKPRCGVKDSSQTFTLYDTKWTKHKLGWKYIYGDQQNRSIAEKCFAEWARHTIMPFYMDKRKSDIAMSYESFKH</sequence>
<dbReference type="SUPFAM" id="SSF47090">
    <property type="entry name" value="PGBD-like"/>
    <property type="match status" value="1"/>
</dbReference>
<dbReference type="EMBL" id="JABFTP020000042">
    <property type="protein sequence ID" value="KAL3271745.1"/>
    <property type="molecule type" value="Genomic_DNA"/>
</dbReference>
<gene>
    <name evidence="6" type="ORF">HHI36_022215</name>
</gene>
<evidence type="ECO:0000313" key="6">
    <source>
        <dbReference type="EMBL" id="KAL3271745.1"/>
    </source>
</evidence>
<dbReference type="GO" id="GO:0008237">
    <property type="term" value="F:metallopeptidase activity"/>
    <property type="evidence" value="ECO:0007669"/>
    <property type="project" value="UniProtKB-KW"/>
</dbReference>
<name>A0ABD2MZW7_9CUCU</name>
<evidence type="ECO:0000256" key="2">
    <source>
        <dbReference type="ARBA" id="ARBA00010370"/>
    </source>
</evidence>
<dbReference type="Gene3D" id="3.40.390.10">
    <property type="entry name" value="Collagenase (Catalytic Domain)"/>
    <property type="match status" value="1"/>
</dbReference>
<dbReference type="Proteomes" id="UP001516400">
    <property type="component" value="Unassembled WGS sequence"/>
</dbReference>
<evidence type="ECO:0000256" key="1">
    <source>
        <dbReference type="ARBA" id="ARBA00001947"/>
    </source>
</evidence>
<evidence type="ECO:0000256" key="4">
    <source>
        <dbReference type="ARBA" id="ARBA00023049"/>
    </source>
</evidence>
<proteinExistence type="inferred from homology"/>
<protein>
    <submittedName>
        <fullName evidence="6">Uncharacterized protein</fullName>
    </submittedName>
</protein>
<organism evidence="6 7">
    <name type="scientific">Cryptolaemus montrouzieri</name>
    <dbReference type="NCBI Taxonomy" id="559131"/>
    <lineage>
        <taxon>Eukaryota</taxon>
        <taxon>Metazoa</taxon>
        <taxon>Ecdysozoa</taxon>
        <taxon>Arthropoda</taxon>
        <taxon>Hexapoda</taxon>
        <taxon>Insecta</taxon>
        <taxon>Pterygota</taxon>
        <taxon>Neoptera</taxon>
        <taxon>Endopterygota</taxon>
        <taxon>Coleoptera</taxon>
        <taxon>Polyphaga</taxon>
        <taxon>Cucujiformia</taxon>
        <taxon>Coccinelloidea</taxon>
        <taxon>Coccinellidae</taxon>
        <taxon>Scymninae</taxon>
        <taxon>Scymnini</taxon>
        <taxon>Cryptolaemus</taxon>
    </lineage>
</organism>
<evidence type="ECO:0000256" key="3">
    <source>
        <dbReference type="ARBA" id="ARBA00022729"/>
    </source>
</evidence>
<dbReference type="InterPro" id="IPR036365">
    <property type="entry name" value="PGBD-like_sf"/>
</dbReference>
<keyword evidence="4" id="KW-0482">Metalloprotease</keyword>
<evidence type="ECO:0000313" key="7">
    <source>
        <dbReference type="Proteomes" id="UP001516400"/>
    </source>
</evidence>
<reference evidence="6 7" key="1">
    <citation type="journal article" date="2021" name="BMC Biol.">
        <title>Horizontally acquired antibacterial genes associated with adaptive radiation of ladybird beetles.</title>
        <authorList>
            <person name="Li H.S."/>
            <person name="Tang X.F."/>
            <person name="Huang Y.H."/>
            <person name="Xu Z.Y."/>
            <person name="Chen M.L."/>
            <person name="Du X.Y."/>
            <person name="Qiu B.Y."/>
            <person name="Chen P.T."/>
            <person name="Zhang W."/>
            <person name="Slipinski A."/>
            <person name="Escalona H.E."/>
            <person name="Waterhouse R.M."/>
            <person name="Zwick A."/>
            <person name="Pang H."/>
        </authorList>
    </citation>
    <scope>NUCLEOTIDE SEQUENCE [LARGE SCALE GENOMIC DNA]</scope>
    <source>
        <strain evidence="6">SYSU2018</strain>
    </source>
</reference>
<dbReference type="InterPro" id="IPR024079">
    <property type="entry name" value="MetalloPept_cat_dom_sf"/>
</dbReference>
<evidence type="ECO:0000256" key="5">
    <source>
        <dbReference type="SAM" id="MobiDB-lite"/>
    </source>
</evidence>
<dbReference type="AlphaFoldDB" id="A0ABD2MZW7"/>
<keyword evidence="4" id="KW-0645">Protease</keyword>
<comment type="similarity">
    <text evidence="2">Belongs to the peptidase M10A family.</text>
</comment>
<keyword evidence="4" id="KW-0378">Hydrolase</keyword>
<keyword evidence="3" id="KW-0732">Signal</keyword>
<dbReference type="PANTHER" id="PTHR10201">
    <property type="entry name" value="MATRIX METALLOPROTEINASE"/>
    <property type="match status" value="1"/>
</dbReference>
<comment type="caution">
    <text evidence="6">The sequence shown here is derived from an EMBL/GenBank/DDBJ whole genome shotgun (WGS) entry which is preliminary data.</text>
</comment>
<comment type="cofactor">
    <cofactor evidence="1">
        <name>Zn(2+)</name>
        <dbReference type="ChEBI" id="CHEBI:29105"/>
    </cofactor>
</comment>
<keyword evidence="7" id="KW-1185">Reference proteome</keyword>
<dbReference type="PANTHER" id="PTHR10201:SF291">
    <property type="entry name" value="MATRIX METALLOPROTEINASE 1, ISOFORM C-RELATED"/>
    <property type="match status" value="1"/>
</dbReference>
<feature type="region of interest" description="Disordered" evidence="5">
    <location>
        <begin position="1"/>
        <end position="25"/>
    </location>
</feature>
<accession>A0ABD2MZW7</accession>